<evidence type="ECO:0000313" key="2">
    <source>
        <dbReference type="Proteomes" id="UP000774000"/>
    </source>
</evidence>
<name>A0A939BQC9_9FIRM</name>
<dbReference type="EMBL" id="JAFBDQ010000030">
    <property type="protein sequence ID" value="MBM7558157.1"/>
    <property type="molecule type" value="Genomic_DNA"/>
</dbReference>
<dbReference type="RefSeq" id="WP_204703187.1">
    <property type="nucleotide sequence ID" value="NZ_JAFBDQ010000030.1"/>
</dbReference>
<dbReference type="Proteomes" id="UP000774000">
    <property type="component" value="Unassembled WGS sequence"/>
</dbReference>
<reference evidence="1" key="1">
    <citation type="submission" date="2021-01" db="EMBL/GenBank/DDBJ databases">
        <title>Genomic Encyclopedia of Type Strains, Phase IV (KMG-IV): sequencing the most valuable type-strain genomes for metagenomic binning, comparative biology and taxonomic classification.</title>
        <authorList>
            <person name="Goeker M."/>
        </authorList>
    </citation>
    <scope>NUCLEOTIDE SEQUENCE</scope>
    <source>
        <strain evidence="1">DSM 23230</strain>
    </source>
</reference>
<protein>
    <submittedName>
        <fullName evidence="1">Uncharacterized protein</fullName>
    </submittedName>
</protein>
<gene>
    <name evidence="1" type="ORF">JOC47_003027</name>
</gene>
<comment type="caution">
    <text evidence="1">The sequence shown here is derived from an EMBL/GenBank/DDBJ whole genome shotgun (WGS) entry which is preliminary data.</text>
</comment>
<proteinExistence type="predicted"/>
<accession>A0A939BQC9</accession>
<keyword evidence="2" id="KW-1185">Reference proteome</keyword>
<evidence type="ECO:0000313" key="1">
    <source>
        <dbReference type="EMBL" id="MBM7558157.1"/>
    </source>
</evidence>
<sequence length="88" mass="10711">METININEDMSFEELQNCIVSKSKETILNETIDELEYYEEKYEMQSKEFYDLYNEGELDPHNSDYRRWITVIERYCKNQNVKPKAINL</sequence>
<organism evidence="1 2">
    <name type="scientific">Halanaerobacter jeridensis</name>
    <dbReference type="NCBI Taxonomy" id="706427"/>
    <lineage>
        <taxon>Bacteria</taxon>
        <taxon>Bacillati</taxon>
        <taxon>Bacillota</taxon>
        <taxon>Clostridia</taxon>
        <taxon>Halanaerobiales</taxon>
        <taxon>Halobacteroidaceae</taxon>
        <taxon>Halanaerobacter</taxon>
    </lineage>
</organism>
<dbReference type="AlphaFoldDB" id="A0A939BQC9"/>